<evidence type="ECO:0000256" key="3">
    <source>
        <dbReference type="ARBA" id="ARBA00023125"/>
    </source>
</evidence>
<sequence length="312" mass="33051">MHAGVDLLAHLEAYVAVVEEGSFSAAADTLHIAQPVLSRRIKTLERHFGGALFDRSRRQITTTELGNLLRPYAKDVLGRVDHLRQVARSARADAECVLGVPPDCEPASLARLIRAGTERGVTIAVREMDTAERAVGLADGSLTVTLLRVPPEVAAHAVPLGLAGNQAERQAIHLENLRPPRGSREPAPPILITAEDTIGFAAERFAKAAARAGLADERIRDATSTSTAVAETLAGHALLLCPERFARHHGLSWSPLADAALHRGYEFATASGRALDWLEPLLAAAVGAVGRTSEHSPAGNASDPHALLVARG</sequence>
<gene>
    <name evidence="7" type="ORF">EV193_10762</name>
</gene>
<dbReference type="Pfam" id="PF00126">
    <property type="entry name" value="HTH_1"/>
    <property type="match status" value="1"/>
</dbReference>
<comment type="similarity">
    <text evidence="1">Belongs to the LysR transcriptional regulatory family.</text>
</comment>
<protein>
    <submittedName>
        <fullName evidence="7">DNA-binding transcriptional LysR family regulator</fullName>
    </submittedName>
</protein>
<organism evidence="7 8">
    <name type="scientific">Herbihabitans rhizosphaerae</name>
    <dbReference type="NCBI Taxonomy" id="1872711"/>
    <lineage>
        <taxon>Bacteria</taxon>
        <taxon>Bacillati</taxon>
        <taxon>Actinomycetota</taxon>
        <taxon>Actinomycetes</taxon>
        <taxon>Pseudonocardiales</taxon>
        <taxon>Pseudonocardiaceae</taxon>
        <taxon>Herbihabitans</taxon>
    </lineage>
</organism>
<evidence type="ECO:0000259" key="6">
    <source>
        <dbReference type="PROSITE" id="PS50931"/>
    </source>
</evidence>
<dbReference type="PRINTS" id="PR00039">
    <property type="entry name" value="HTHLYSR"/>
</dbReference>
<evidence type="ECO:0000313" key="7">
    <source>
        <dbReference type="EMBL" id="RZS36381.1"/>
    </source>
</evidence>
<reference evidence="7 8" key="1">
    <citation type="submission" date="2019-02" db="EMBL/GenBank/DDBJ databases">
        <title>Genomic Encyclopedia of Type Strains, Phase IV (KMG-IV): sequencing the most valuable type-strain genomes for metagenomic binning, comparative biology and taxonomic classification.</title>
        <authorList>
            <person name="Goeker M."/>
        </authorList>
    </citation>
    <scope>NUCLEOTIDE SEQUENCE [LARGE SCALE GENOMIC DNA]</scope>
    <source>
        <strain evidence="7 8">DSM 101727</strain>
    </source>
</reference>
<keyword evidence="4" id="KW-0804">Transcription</keyword>
<dbReference type="InterPro" id="IPR036388">
    <property type="entry name" value="WH-like_DNA-bd_sf"/>
</dbReference>
<dbReference type="InterPro" id="IPR000847">
    <property type="entry name" value="LysR_HTH_N"/>
</dbReference>
<keyword evidence="2" id="KW-0805">Transcription regulation</keyword>
<evidence type="ECO:0000256" key="1">
    <source>
        <dbReference type="ARBA" id="ARBA00009437"/>
    </source>
</evidence>
<keyword evidence="3 7" id="KW-0238">DNA-binding</keyword>
<dbReference type="SUPFAM" id="SSF46785">
    <property type="entry name" value="Winged helix' DNA-binding domain"/>
    <property type="match status" value="1"/>
</dbReference>
<dbReference type="InterPro" id="IPR036390">
    <property type="entry name" value="WH_DNA-bd_sf"/>
</dbReference>
<feature type="domain" description="HTH lysR-type" evidence="6">
    <location>
        <begin position="6"/>
        <end position="63"/>
    </location>
</feature>
<dbReference type="GO" id="GO:0003700">
    <property type="term" value="F:DNA-binding transcription factor activity"/>
    <property type="evidence" value="ECO:0007669"/>
    <property type="project" value="InterPro"/>
</dbReference>
<dbReference type="RefSeq" id="WP_242613543.1">
    <property type="nucleotide sequence ID" value="NZ_SGWQ01000007.1"/>
</dbReference>
<keyword evidence="8" id="KW-1185">Reference proteome</keyword>
<dbReference type="PANTHER" id="PTHR30346">
    <property type="entry name" value="TRANSCRIPTIONAL DUAL REGULATOR HCAR-RELATED"/>
    <property type="match status" value="1"/>
</dbReference>
<comment type="caution">
    <text evidence="7">The sequence shown here is derived from an EMBL/GenBank/DDBJ whole genome shotgun (WGS) entry which is preliminary data.</text>
</comment>
<dbReference type="PROSITE" id="PS50931">
    <property type="entry name" value="HTH_LYSR"/>
    <property type="match status" value="1"/>
</dbReference>
<dbReference type="GO" id="GO:0003677">
    <property type="term" value="F:DNA binding"/>
    <property type="evidence" value="ECO:0007669"/>
    <property type="project" value="UniProtKB-KW"/>
</dbReference>
<dbReference type="FunFam" id="1.10.10.10:FF:000001">
    <property type="entry name" value="LysR family transcriptional regulator"/>
    <property type="match status" value="1"/>
</dbReference>
<evidence type="ECO:0000313" key="8">
    <source>
        <dbReference type="Proteomes" id="UP000294257"/>
    </source>
</evidence>
<dbReference type="GO" id="GO:0032993">
    <property type="term" value="C:protein-DNA complex"/>
    <property type="evidence" value="ECO:0007669"/>
    <property type="project" value="TreeGrafter"/>
</dbReference>
<dbReference type="Gene3D" id="1.10.10.10">
    <property type="entry name" value="Winged helix-like DNA-binding domain superfamily/Winged helix DNA-binding domain"/>
    <property type="match status" value="1"/>
</dbReference>
<dbReference type="PANTHER" id="PTHR30346:SF0">
    <property type="entry name" value="HCA OPERON TRANSCRIPTIONAL ACTIVATOR HCAR"/>
    <property type="match status" value="1"/>
</dbReference>
<dbReference type="AlphaFoldDB" id="A0A4Q7KLG0"/>
<dbReference type="Proteomes" id="UP000294257">
    <property type="component" value="Unassembled WGS sequence"/>
</dbReference>
<evidence type="ECO:0000256" key="2">
    <source>
        <dbReference type="ARBA" id="ARBA00023015"/>
    </source>
</evidence>
<name>A0A4Q7KLG0_9PSEU</name>
<accession>A0A4Q7KLG0</accession>
<proteinExistence type="inferred from homology"/>
<evidence type="ECO:0000256" key="4">
    <source>
        <dbReference type="ARBA" id="ARBA00023163"/>
    </source>
</evidence>
<evidence type="ECO:0000256" key="5">
    <source>
        <dbReference type="SAM" id="MobiDB-lite"/>
    </source>
</evidence>
<dbReference type="EMBL" id="SGWQ01000007">
    <property type="protein sequence ID" value="RZS36381.1"/>
    <property type="molecule type" value="Genomic_DNA"/>
</dbReference>
<feature type="region of interest" description="Disordered" evidence="5">
    <location>
        <begin position="292"/>
        <end position="312"/>
    </location>
</feature>